<accession>A0A0A9A4X0</accession>
<proteinExistence type="predicted"/>
<evidence type="ECO:0000313" key="1">
    <source>
        <dbReference type="EMBL" id="JAD42077.1"/>
    </source>
</evidence>
<reference evidence="1" key="1">
    <citation type="submission" date="2014-09" db="EMBL/GenBank/DDBJ databases">
        <authorList>
            <person name="Magalhaes I.L.F."/>
            <person name="Oliveira U."/>
            <person name="Santos F.R."/>
            <person name="Vidigal T.H.D.A."/>
            <person name="Brescovit A.D."/>
            <person name="Santos A.J."/>
        </authorList>
    </citation>
    <scope>NUCLEOTIDE SEQUENCE</scope>
    <source>
        <tissue evidence="1">Shoot tissue taken approximately 20 cm above the soil surface</tissue>
    </source>
</reference>
<reference evidence="1" key="2">
    <citation type="journal article" date="2015" name="Data Brief">
        <title>Shoot transcriptome of the giant reed, Arundo donax.</title>
        <authorList>
            <person name="Barrero R.A."/>
            <person name="Guerrero F.D."/>
            <person name="Moolhuijzen P."/>
            <person name="Goolsby J.A."/>
            <person name="Tidwell J."/>
            <person name="Bellgard S.E."/>
            <person name="Bellgard M.I."/>
        </authorList>
    </citation>
    <scope>NUCLEOTIDE SEQUENCE</scope>
    <source>
        <tissue evidence="1">Shoot tissue taken approximately 20 cm above the soil surface</tissue>
    </source>
</reference>
<dbReference type="EMBL" id="GBRH01255818">
    <property type="protein sequence ID" value="JAD42077.1"/>
    <property type="molecule type" value="Transcribed_RNA"/>
</dbReference>
<organism evidence="1">
    <name type="scientific">Arundo donax</name>
    <name type="common">Giant reed</name>
    <name type="synonym">Donax arundinaceus</name>
    <dbReference type="NCBI Taxonomy" id="35708"/>
    <lineage>
        <taxon>Eukaryota</taxon>
        <taxon>Viridiplantae</taxon>
        <taxon>Streptophyta</taxon>
        <taxon>Embryophyta</taxon>
        <taxon>Tracheophyta</taxon>
        <taxon>Spermatophyta</taxon>
        <taxon>Magnoliopsida</taxon>
        <taxon>Liliopsida</taxon>
        <taxon>Poales</taxon>
        <taxon>Poaceae</taxon>
        <taxon>PACMAD clade</taxon>
        <taxon>Arundinoideae</taxon>
        <taxon>Arundineae</taxon>
        <taxon>Arundo</taxon>
    </lineage>
</organism>
<protein>
    <submittedName>
        <fullName evidence="1">Uncharacterized protein</fullName>
    </submittedName>
</protein>
<name>A0A0A9A4X0_ARUDO</name>
<dbReference type="AlphaFoldDB" id="A0A0A9A4X0"/>
<sequence length="35" mass="4078">MISDYTLKQGSPYEFKSVIKKGGCIYTLITMNRYK</sequence>